<dbReference type="Proteomes" id="UP001306950">
    <property type="component" value="Unassembled WGS sequence"/>
</dbReference>
<organism evidence="1 2">
    <name type="scientific">Paenibacillus haidiansis</name>
    <dbReference type="NCBI Taxonomy" id="1574488"/>
    <lineage>
        <taxon>Bacteria</taxon>
        <taxon>Bacillati</taxon>
        <taxon>Bacillota</taxon>
        <taxon>Bacilli</taxon>
        <taxon>Bacillales</taxon>
        <taxon>Paenibacillaceae</taxon>
        <taxon>Paenibacillus</taxon>
    </lineage>
</organism>
<reference evidence="1 2" key="1">
    <citation type="submission" date="2024-02" db="EMBL/GenBank/DDBJ databases">
        <title>A nitrogen-fixing paenibacillus bacterium.</title>
        <authorList>
            <person name="Zhang W.L."/>
            <person name="Chen S.F."/>
        </authorList>
    </citation>
    <scope>NUCLEOTIDE SEQUENCE [LARGE SCALE GENOMIC DNA]</scope>
    <source>
        <strain evidence="1 2">M1</strain>
    </source>
</reference>
<dbReference type="InterPro" id="IPR010916">
    <property type="entry name" value="TonB_box_CS"/>
</dbReference>
<protein>
    <recommendedName>
        <fullName evidence="3">Head decoration protein</fullName>
    </recommendedName>
</protein>
<name>A0ABU7VPH9_9BACL</name>
<evidence type="ECO:0000313" key="2">
    <source>
        <dbReference type="Proteomes" id="UP001306950"/>
    </source>
</evidence>
<proteinExistence type="predicted"/>
<comment type="caution">
    <text evidence="1">The sequence shown here is derived from an EMBL/GenBank/DDBJ whole genome shotgun (WGS) entry which is preliminary data.</text>
</comment>
<evidence type="ECO:0000313" key="1">
    <source>
        <dbReference type="EMBL" id="MEF2965662.1"/>
    </source>
</evidence>
<dbReference type="EMBL" id="JAZHPZ010000003">
    <property type="protein sequence ID" value="MEF2965662.1"/>
    <property type="molecule type" value="Genomic_DNA"/>
</dbReference>
<evidence type="ECO:0008006" key="3">
    <source>
        <dbReference type="Google" id="ProtNLM"/>
    </source>
</evidence>
<sequence>MLTQGRNTTEFAGRLIVLPVKGGVKIFDGALVALDADGFAIPGEKAPDLTAAGRAEEFVDNAAGADGAATVRVARGVFTFNNSTTGAIAQKDVLKNCYIEDDETVSVTATDSSVAGKVLGFEGSEVIVEIL</sequence>
<keyword evidence="2" id="KW-1185">Reference proteome</keyword>
<dbReference type="PROSITE" id="PS00430">
    <property type="entry name" value="TONB_DEPENDENT_REC_1"/>
    <property type="match status" value="1"/>
</dbReference>
<accession>A0ABU7VPH9</accession>
<dbReference type="RefSeq" id="WP_331845895.1">
    <property type="nucleotide sequence ID" value="NZ_JAZHPZ010000003.1"/>
</dbReference>
<gene>
    <name evidence="1" type="ORF">V3851_07455</name>
</gene>